<accession>A0A419EQH8</accession>
<evidence type="ECO:0000313" key="1">
    <source>
        <dbReference type="EMBL" id="RJP65546.1"/>
    </source>
</evidence>
<dbReference type="Proteomes" id="UP000285961">
    <property type="component" value="Unassembled WGS sequence"/>
</dbReference>
<organism evidence="1 2">
    <name type="scientific">Candidatus Abyssobacteria bacterium SURF_17</name>
    <dbReference type="NCBI Taxonomy" id="2093361"/>
    <lineage>
        <taxon>Bacteria</taxon>
        <taxon>Pseudomonadati</taxon>
        <taxon>Candidatus Hydrogenedentota</taxon>
        <taxon>Candidatus Abyssobacteria</taxon>
    </lineage>
</organism>
<evidence type="ECO:0000313" key="2">
    <source>
        <dbReference type="Proteomes" id="UP000285961"/>
    </source>
</evidence>
<protein>
    <submittedName>
        <fullName evidence="1">Uncharacterized protein</fullName>
    </submittedName>
</protein>
<comment type="caution">
    <text evidence="1">The sequence shown here is derived from an EMBL/GenBank/DDBJ whole genome shotgun (WGS) entry which is preliminary data.</text>
</comment>
<reference evidence="1 2" key="1">
    <citation type="journal article" date="2017" name="ISME J.">
        <title>Energy and carbon metabolisms in a deep terrestrial subsurface fluid microbial community.</title>
        <authorList>
            <person name="Momper L."/>
            <person name="Jungbluth S.P."/>
            <person name="Lee M.D."/>
            <person name="Amend J.P."/>
        </authorList>
    </citation>
    <scope>NUCLEOTIDE SEQUENCE [LARGE SCALE GENOMIC DNA]</scope>
    <source>
        <strain evidence="1">SURF_17</strain>
    </source>
</reference>
<proteinExistence type="predicted"/>
<dbReference type="EMBL" id="QZKI01000125">
    <property type="protein sequence ID" value="RJP65546.1"/>
    <property type="molecule type" value="Genomic_DNA"/>
</dbReference>
<gene>
    <name evidence="1" type="ORF">C4532_17610</name>
</gene>
<name>A0A419EQH8_9BACT</name>
<dbReference type="AlphaFoldDB" id="A0A419EQH8"/>
<sequence>MRSEKKQYSVRLDLQKYDFPDVPSESCYVELLIDPSERVKDGDLCYAPRLNQVMRLKKPLPRIAVHKVLSVNCPPALAVKRLPDFLFMKRELIDLICPLQPIS</sequence>